<keyword evidence="1" id="KW-0732">Signal</keyword>
<evidence type="ECO:0000313" key="3">
    <source>
        <dbReference type="Proteomes" id="UP000324162"/>
    </source>
</evidence>
<name>A0AB73BGY2_9GAMM</name>
<dbReference type="Proteomes" id="UP000324162">
    <property type="component" value="Unassembled WGS sequence"/>
</dbReference>
<organism evidence="2 3">
    <name type="scientific">Pseudoalteromonas fuliginea</name>
    <dbReference type="NCBI Taxonomy" id="1872678"/>
    <lineage>
        <taxon>Bacteria</taxon>
        <taxon>Pseudomonadati</taxon>
        <taxon>Pseudomonadota</taxon>
        <taxon>Gammaproteobacteria</taxon>
        <taxon>Alteromonadales</taxon>
        <taxon>Pseudoalteromonadaceae</taxon>
        <taxon>Pseudoalteromonas</taxon>
    </lineage>
</organism>
<dbReference type="RefSeq" id="WP_149614166.1">
    <property type="nucleotide sequence ID" value="NZ_SEUK01000048.1"/>
</dbReference>
<dbReference type="EMBL" id="SEUK01000048">
    <property type="protein sequence ID" value="KAA1160614.1"/>
    <property type="molecule type" value="Genomic_DNA"/>
</dbReference>
<gene>
    <name evidence="2" type="ORF">EU508_09155</name>
</gene>
<evidence type="ECO:0000256" key="1">
    <source>
        <dbReference type="SAM" id="SignalP"/>
    </source>
</evidence>
<evidence type="ECO:0000313" key="2">
    <source>
        <dbReference type="EMBL" id="KAA1160614.1"/>
    </source>
</evidence>
<dbReference type="AlphaFoldDB" id="A0AB73BGY2"/>
<sequence length="160" mass="17689">MKKSHMFLATAAALGVAMFPTQINQAARGLRNNNPLNIKEGPDGGAEWEGEHELDLDPTFEEFITPVHGIRAGARILRTYAVKYGLDTIAGIIARWAPTSENETQNYINFVAKKTGISANEKLNDDTYPAVISAMIVMENGSNPYTYDEIKQGFEWGFYG</sequence>
<feature type="signal peptide" evidence="1">
    <location>
        <begin position="1"/>
        <end position="26"/>
    </location>
</feature>
<proteinExistence type="predicted"/>
<comment type="caution">
    <text evidence="2">The sequence shown here is derived from an EMBL/GenBank/DDBJ whole genome shotgun (WGS) entry which is preliminary data.</text>
</comment>
<reference evidence="2 3" key="1">
    <citation type="submission" date="2019-01" db="EMBL/GenBank/DDBJ databases">
        <title>Genome sequences of marine Pseudoalteromonas species.</title>
        <authorList>
            <person name="Boraston A.B."/>
            <person name="Hehemann J.-H."/>
            <person name="Vickers C.J."/>
            <person name="Salama-Alber O."/>
            <person name="Abe K."/>
            <person name="Hettle A.J."/>
        </authorList>
    </citation>
    <scope>NUCLEOTIDE SEQUENCE [LARGE SCALE GENOMIC DNA]</scope>
    <source>
        <strain evidence="2 3">PS42</strain>
    </source>
</reference>
<accession>A0AB73BGY2</accession>
<protein>
    <submittedName>
        <fullName evidence="2">Virion protein</fullName>
    </submittedName>
</protein>
<feature type="chain" id="PRO_5044501643" evidence="1">
    <location>
        <begin position="27"/>
        <end position="160"/>
    </location>
</feature>